<dbReference type="RefSeq" id="WP_262479396.1">
    <property type="nucleotide sequence ID" value="NZ_BOMP01000114.1"/>
</dbReference>
<sequence>MAVTRFITGLYGYLAALVAFLWIGILTGGADPGDSLAAGWLPPS</sequence>
<comment type="caution">
    <text evidence="2">The sequence shown here is derived from an EMBL/GenBank/DDBJ whole genome shotgun (WGS) entry which is preliminary data.</text>
</comment>
<dbReference type="Proteomes" id="UP000590511">
    <property type="component" value="Unassembled WGS sequence"/>
</dbReference>
<keyword evidence="1" id="KW-0472">Membrane</keyword>
<reference evidence="2 3" key="1">
    <citation type="submission" date="2020-08" db="EMBL/GenBank/DDBJ databases">
        <title>Sequencing the genomes of 1000 actinobacteria strains.</title>
        <authorList>
            <person name="Klenk H.-P."/>
        </authorList>
    </citation>
    <scope>NUCLEOTIDE SEQUENCE [LARGE SCALE GENOMIC DNA]</scope>
    <source>
        <strain evidence="2 3">DSM 43150</strain>
    </source>
</reference>
<dbReference type="AlphaFoldDB" id="A0A7W7HLH7"/>
<gene>
    <name evidence="2" type="ORF">BJ964_006857</name>
</gene>
<keyword evidence="1" id="KW-1133">Transmembrane helix</keyword>
<evidence type="ECO:0000256" key="1">
    <source>
        <dbReference type="SAM" id="Phobius"/>
    </source>
</evidence>
<proteinExistence type="predicted"/>
<dbReference type="EMBL" id="JACHNC010000001">
    <property type="protein sequence ID" value="MBB4752696.1"/>
    <property type="molecule type" value="Genomic_DNA"/>
</dbReference>
<evidence type="ECO:0000313" key="3">
    <source>
        <dbReference type="Proteomes" id="UP000590511"/>
    </source>
</evidence>
<accession>A0A7W7HLH7</accession>
<name>A0A7W7HLH7_9ACTN</name>
<evidence type="ECO:0000313" key="2">
    <source>
        <dbReference type="EMBL" id="MBB4752696.1"/>
    </source>
</evidence>
<protein>
    <submittedName>
        <fullName evidence="2">Uncharacterized protein</fullName>
    </submittedName>
</protein>
<feature type="transmembrane region" description="Helical" evidence="1">
    <location>
        <begin position="6"/>
        <end position="26"/>
    </location>
</feature>
<organism evidence="2 3">
    <name type="scientific">Actinoplanes lobatus</name>
    <dbReference type="NCBI Taxonomy" id="113568"/>
    <lineage>
        <taxon>Bacteria</taxon>
        <taxon>Bacillati</taxon>
        <taxon>Actinomycetota</taxon>
        <taxon>Actinomycetes</taxon>
        <taxon>Micromonosporales</taxon>
        <taxon>Micromonosporaceae</taxon>
        <taxon>Actinoplanes</taxon>
    </lineage>
</organism>
<keyword evidence="1" id="KW-0812">Transmembrane</keyword>